<feature type="compositionally biased region" description="Basic residues" evidence="1">
    <location>
        <begin position="227"/>
        <end position="244"/>
    </location>
</feature>
<feature type="domain" description="BTB" evidence="2">
    <location>
        <begin position="86"/>
        <end position="146"/>
    </location>
</feature>
<proteinExistence type="predicted"/>
<protein>
    <submittedName>
        <fullName evidence="3">Speckle-type poz protein</fullName>
    </submittedName>
</protein>
<dbReference type="Gene3D" id="3.30.710.10">
    <property type="entry name" value="Potassium Channel Kv1.1, Chain A"/>
    <property type="match status" value="1"/>
</dbReference>
<sequence>MVRCKNYNLLKKVCSSLTKTSLKILQLYLFTDLYFSNGIITTDREQLIQASIELGLEEFTKLLKGQQSKKTLLKDFERLLDEQLYCDFVIIVNKEKIKCHKYILCARSELYQNMFDSIEENCTECPDLSGRSPRTIKGLLRYFYTDSFVHIDLEMAKELLGSSVYYALSDMKLDNYCEKLIEKEKKKKKKQKQKKKKVKKIENEKENEKEKEKEKENENENENEKERKKRKEKGKKKRKSRNNNKKNQTDKEN</sequence>
<dbReference type="Proteomes" id="UP001150062">
    <property type="component" value="Unassembled WGS sequence"/>
</dbReference>
<feature type="compositionally biased region" description="Basic and acidic residues" evidence="1">
    <location>
        <begin position="200"/>
        <end position="226"/>
    </location>
</feature>
<keyword evidence="4" id="KW-1185">Reference proteome</keyword>
<dbReference type="PANTHER" id="PTHR24410:SF23">
    <property type="entry name" value="BTB DOMAIN-CONTAINING PROTEIN-RELATED"/>
    <property type="match status" value="1"/>
</dbReference>
<name>A0ABQ8Y227_9EUKA</name>
<comment type="caution">
    <text evidence="3">The sequence shown here is derived from an EMBL/GenBank/DDBJ whole genome shotgun (WGS) entry which is preliminary data.</text>
</comment>
<dbReference type="SUPFAM" id="SSF54695">
    <property type="entry name" value="POZ domain"/>
    <property type="match status" value="1"/>
</dbReference>
<dbReference type="PROSITE" id="PS50097">
    <property type="entry name" value="BTB"/>
    <property type="match status" value="1"/>
</dbReference>
<feature type="compositionally biased region" description="Basic residues" evidence="1">
    <location>
        <begin position="187"/>
        <end position="199"/>
    </location>
</feature>
<evidence type="ECO:0000259" key="2">
    <source>
        <dbReference type="PROSITE" id="PS50097"/>
    </source>
</evidence>
<dbReference type="Pfam" id="PF00651">
    <property type="entry name" value="BTB"/>
    <property type="match status" value="1"/>
</dbReference>
<evidence type="ECO:0000256" key="1">
    <source>
        <dbReference type="SAM" id="MobiDB-lite"/>
    </source>
</evidence>
<dbReference type="PANTHER" id="PTHR24410">
    <property type="entry name" value="HL07962P-RELATED"/>
    <property type="match status" value="1"/>
</dbReference>
<accession>A0ABQ8Y227</accession>
<gene>
    <name evidence="3" type="ORF">M0813_26215</name>
</gene>
<dbReference type="SMART" id="SM00225">
    <property type="entry name" value="BTB"/>
    <property type="match status" value="1"/>
</dbReference>
<reference evidence="3" key="1">
    <citation type="submission" date="2022-08" db="EMBL/GenBank/DDBJ databases">
        <title>Novel sulfate-reducing endosymbionts in the free-living metamonad Anaeramoeba.</title>
        <authorList>
            <person name="Jerlstrom-Hultqvist J."/>
            <person name="Cepicka I."/>
            <person name="Gallot-Lavallee L."/>
            <person name="Salas-Leiva D."/>
            <person name="Curtis B.A."/>
            <person name="Zahonova K."/>
            <person name="Pipaliya S."/>
            <person name="Dacks J."/>
            <person name="Roger A.J."/>
        </authorList>
    </citation>
    <scope>NUCLEOTIDE SEQUENCE</scope>
    <source>
        <strain evidence="3">Schooner1</strain>
    </source>
</reference>
<evidence type="ECO:0000313" key="3">
    <source>
        <dbReference type="EMBL" id="KAJ6238247.1"/>
    </source>
</evidence>
<dbReference type="InterPro" id="IPR051481">
    <property type="entry name" value="BTB-POZ/Galectin-3-binding"/>
</dbReference>
<dbReference type="InterPro" id="IPR000210">
    <property type="entry name" value="BTB/POZ_dom"/>
</dbReference>
<dbReference type="InterPro" id="IPR011333">
    <property type="entry name" value="SKP1/BTB/POZ_sf"/>
</dbReference>
<feature type="region of interest" description="Disordered" evidence="1">
    <location>
        <begin position="187"/>
        <end position="253"/>
    </location>
</feature>
<dbReference type="EMBL" id="JAOAOG010000233">
    <property type="protein sequence ID" value="KAJ6238247.1"/>
    <property type="molecule type" value="Genomic_DNA"/>
</dbReference>
<dbReference type="CDD" id="cd18186">
    <property type="entry name" value="BTB_POZ_ZBTB_KLHL-like"/>
    <property type="match status" value="1"/>
</dbReference>
<organism evidence="3 4">
    <name type="scientific">Anaeramoeba flamelloides</name>
    <dbReference type="NCBI Taxonomy" id="1746091"/>
    <lineage>
        <taxon>Eukaryota</taxon>
        <taxon>Metamonada</taxon>
        <taxon>Anaeramoebidae</taxon>
        <taxon>Anaeramoeba</taxon>
    </lineage>
</organism>
<evidence type="ECO:0000313" key="4">
    <source>
        <dbReference type="Proteomes" id="UP001150062"/>
    </source>
</evidence>